<dbReference type="RefSeq" id="WP_279241361.1">
    <property type="nucleotide sequence ID" value="NZ_CP036501.1"/>
</dbReference>
<dbReference type="GO" id="GO:0016787">
    <property type="term" value="F:hydrolase activity"/>
    <property type="evidence" value="ECO:0007669"/>
    <property type="project" value="UniProtKB-KW"/>
</dbReference>
<dbReference type="SUPFAM" id="SSF53474">
    <property type="entry name" value="alpha/beta-Hydrolases"/>
    <property type="match status" value="1"/>
</dbReference>
<evidence type="ECO:0000313" key="2">
    <source>
        <dbReference type="EMBL" id="UZP74899.1"/>
    </source>
</evidence>
<feature type="domain" description="AB hydrolase-1" evidence="1">
    <location>
        <begin position="32"/>
        <end position="269"/>
    </location>
</feature>
<name>A0ABY6Q6I8_9GAMM</name>
<accession>A0ABY6Q6I8</accession>
<dbReference type="InterPro" id="IPR000073">
    <property type="entry name" value="AB_hydrolase_1"/>
</dbReference>
<dbReference type="Gene3D" id="3.40.50.1820">
    <property type="entry name" value="alpha/beta hydrolase"/>
    <property type="match status" value="1"/>
</dbReference>
<dbReference type="InterPro" id="IPR029058">
    <property type="entry name" value="AB_hydrolase_fold"/>
</dbReference>
<protein>
    <submittedName>
        <fullName evidence="2">Alpha/beta hydrolase</fullName>
    </submittedName>
</protein>
<organism evidence="2 3">
    <name type="scientific">Candidatus Paraluminiphilus aquimaris</name>
    <dbReference type="NCBI Taxonomy" id="2518994"/>
    <lineage>
        <taxon>Bacteria</taxon>
        <taxon>Pseudomonadati</taxon>
        <taxon>Pseudomonadota</taxon>
        <taxon>Gammaproteobacteria</taxon>
        <taxon>Cellvibrionales</taxon>
        <taxon>Halieaceae</taxon>
        <taxon>Candidatus Paraluminiphilus</taxon>
    </lineage>
</organism>
<dbReference type="PANTHER" id="PTHR43194:SF2">
    <property type="entry name" value="PEROXISOMAL MEMBRANE PROTEIN LPX1"/>
    <property type="match status" value="1"/>
</dbReference>
<evidence type="ECO:0000259" key="1">
    <source>
        <dbReference type="Pfam" id="PF00561"/>
    </source>
</evidence>
<keyword evidence="2" id="KW-0378">Hydrolase</keyword>
<reference evidence="2 3" key="1">
    <citation type="submission" date="2019-02" db="EMBL/GenBank/DDBJ databases">
        <title>Halieaceae_genomes.</title>
        <authorList>
            <person name="Li S.-H."/>
        </authorList>
    </citation>
    <scope>NUCLEOTIDE SEQUENCE [LARGE SCALE GENOMIC DNA]</scope>
    <source>
        <strain evidence="2 3">JH123</strain>
    </source>
</reference>
<dbReference type="Proteomes" id="UP001317963">
    <property type="component" value="Chromosome"/>
</dbReference>
<evidence type="ECO:0000313" key="3">
    <source>
        <dbReference type="Proteomes" id="UP001317963"/>
    </source>
</evidence>
<keyword evidence="3" id="KW-1185">Reference proteome</keyword>
<dbReference type="InterPro" id="IPR050228">
    <property type="entry name" value="Carboxylesterase_BioH"/>
</dbReference>
<dbReference type="Pfam" id="PF00561">
    <property type="entry name" value="Abhydrolase_1"/>
    <property type="match status" value="1"/>
</dbReference>
<sequence>MRRFSDFYYQVPHGLTLYARDYTGPDDRAGCVLLMHGLTRNSRDFDVLADRLSLHFRVLVPEQRGRGRSEWDSQPDRYGIPTYVNDMFELLEAVGEDHVAAVGTSMGGLMAMVMNAMRPGVFTHVVLNDIGPELSKEGLDRISGYVGQGGIISTWEEAVAYNRAINAVAFPSLSDQQWRDFTRQLFGERNGAPFLDYDPAISQAVRSDEGSALPPDLWSVYAQLESQPLMLIRGAISDLLDADIKDRMIQSVPDLLYLEVADVGHAPMLIDDAVTEALENFLLT</sequence>
<dbReference type="EMBL" id="CP036501">
    <property type="protein sequence ID" value="UZP74899.1"/>
    <property type="molecule type" value="Genomic_DNA"/>
</dbReference>
<proteinExistence type="predicted"/>
<gene>
    <name evidence="2" type="ORF">E0F26_09190</name>
</gene>
<dbReference type="PANTHER" id="PTHR43194">
    <property type="entry name" value="HYDROLASE ALPHA/BETA FOLD FAMILY"/>
    <property type="match status" value="1"/>
</dbReference>